<dbReference type="PRINTS" id="PR00081">
    <property type="entry name" value="GDHRDH"/>
</dbReference>
<dbReference type="SUPFAM" id="SSF51735">
    <property type="entry name" value="NAD(P)-binding Rossmann-fold domains"/>
    <property type="match status" value="1"/>
</dbReference>
<keyword evidence="5" id="KW-1185">Reference proteome</keyword>
<evidence type="ECO:0000313" key="4">
    <source>
        <dbReference type="EMBL" id="MFD2797412.1"/>
    </source>
</evidence>
<keyword evidence="2 4" id="KW-0560">Oxidoreductase</keyword>
<feature type="domain" description="Ketoreductase" evidence="3">
    <location>
        <begin position="52"/>
        <end position="233"/>
    </location>
</feature>
<comment type="similarity">
    <text evidence="1">Belongs to the short-chain dehydrogenases/reductases (SDR) family.</text>
</comment>
<dbReference type="EC" id="1.1.1.-" evidence="4"/>
<sequence length="293" mass="29776">MGENFRTGVAKLAGAVGHPFLTVRSTILIVDQTVKNSTKQGSGKLMGKLDNKVAIVTGGSRGIGAASALALADEGADVAISYSSSADQAKAMVADLEAKGVRAAAFQADQSDAAQAAGLIHRVVDQFGKLDVLVNNAGVTVAGPIDGELADESAFDRQLAINYTSVVAAIRAAFPLLPDGGRIVSISSGVGTRVGFPGMADYAGGKSALEGYSRGAARDLAHRGITVNVIQSGFIDTEMNPADSPAASMFLPTTAMGRYGRPEEIAAGVVFLASPQASYVTGAVLRIDGGYGA</sequence>
<dbReference type="Proteomes" id="UP001597479">
    <property type="component" value="Unassembled WGS sequence"/>
</dbReference>
<organism evidence="4 5">
    <name type="scientific">Promicromonospora vindobonensis</name>
    <dbReference type="NCBI Taxonomy" id="195748"/>
    <lineage>
        <taxon>Bacteria</taxon>
        <taxon>Bacillati</taxon>
        <taxon>Actinomycetota</taxon>
        <taxon>Actinomycetes</taxon>
        <taxon>Micrococcales</taxon>
        <taxon>Promicromonosporaceae</taxon>
        <taxon>Promicromonospora</taxon>
    </lineage>
</organism>
<evidence type="ECO:0000313" key="5">
    <source>
        <dbReference type="Proteomes" id="UP001597479"/>
    </source>
</evidence>
<proteinExistence type="inferred from homology"/>
<comment type="caution">
    <text evidence="4">The sequence shown here is derived from an EMBL/GenBank/DDBJ whole genome shotgun (WGS) entry which is preliminary data.</text>
</comment>
<evidence type="ECO:0000256" key="2">
    <source>
        <dbReference type="ARBA" id="ARBA00023002"/>
    </source>
</evidence>
<dbReference type="SMART" id="SM00822">
    <property type="entry name" value="PKS_KR"/>
    <property type="match status" value="1"/>
</dbReference>
<name>A0ABW5W0J4_9MICO</name>
<evidence type="ECO:0000259" key="3">
    <source>
        <dbReference type="SMART" id="SM00822"/>
    </source>
</evidence>
<reference evidence="5" key="1">
    <citation type="journal article" date="2019" name="Int. J. Syst. Evol. Microbiol.">
        <title>The Global Catalogue of Microorganisms (GCM) 10K type strain sequencing project: providing services to taxonomists for standard genome sequencing and annotation.</title>
        <authorList>
            <consortium name="The Broad Institute Genomics Platform"/>
            <consortium name="The Broad Institute Genome Sequencing Center for Infectious Disease"/>
            <person name="Wu L."/>
            <person name="Ma J."/>
        </authorList>
    </citation>
    <scope>NUCLEOTIDE SEQUENCE [LARGE SCALE GENOMIC DNA]</scope>
    <source>
        <strain evidence="5">CCM 7044</strain>
    </source>
</reference>
<dbReference type="InterPro" id="IPR002347">
    <property type="entry name" value="SDR_fam"/>
</dbReference>
<dbReference type="PANTHER" id="PTHR43639:SF1">
    <property type="entry name" value="SHORT-CHAIN DEHYDROGENASE_REDUCTASE FAMILY PROTEIN"/>
    <property type="match status" value="1"/>
</dbReference>
<dbReference type="GO" id="GO:0016491">
    <property type="term" value="F:oxidoreductase activity"/>
    <property type="evidence" value="ECO:0007669"/>
    <property type="project" value="UniProtKB-KW"/>
</dbReference>
<protein>
    <submittedName>
        <fullName evidence="4">SDR family NAD(P)-dependent oxidoreductase</fullName>
        <ecNumber evidence="4">1.1.1.-</ecNumber>
    </submittedName>
</protein>
<dbReference type="RefSeq" id="WP_377190411.1">
    <property type="nucleotide sequence ID" value="NZ_JBHUOG010000002.1"/>
</dbReference>
<dbReference type="Pfam" id="PF13561">
    <property type="entry name" value="adh_short_C2"/>
    <property type="match status" value="1"/>
</dbReference>
<accession>A0ABW5W0J4</accession>
<gene>
    <name evidence="4" type="ORF">ACFS27_27915</name>
</gene>
<dbReference type="InterPro" id="IPR036291">
    <property type="entry name" value="NAD(P)-bd_dom_sf"/>
</dbReference>
<dbReference type="PANTHER" id="PTHR43639">
    <property type="entry name" value="OXIDOREDUCTASE, SHORT-CHAIN DEHYDROGENASE/REDUCTASE FAMILY (AFU_ORTHOLOGUE AFUA_5G02870)"/>
    <property type="match status" value="1"/>
</dbReference>
<evidence type="ECO:0000256" key="1">
    <source>
        <dbReference type="ARBA" id="ARBA00006484"/>
    </source>
</evidence>
<dbReference type="EMBL" id="JBHUOG010000002">
    <property type="protein sequence ID" value="MFD2797412.1"/>
    <property type="molecule type" value="Genomic_DNA"/>
</dbReference>
<dbReference type="Gene3D" id="3.40.50.720">
    <property type="entry name" value="NAD(P)-binding Rossmann-like Domain"/>
    <property type="match status" value="1"/>
</dbReference>
<dbReference type="InterPro" id="IPR057326">
    <property type="entry name" value="KR_dom"/>
</dbReference>
<dbReference type="PRINTS" id="PR00080">
    <property type="entry name" value="SDRFAMILY"/>
</dbReference>